<feature type="transmembrane region" description="Helical" evidence="1">
    <location>
        <begin position="205"/>
        <end position="225"/>
    </location>
</feature>
<keyword evidence="1" id="KW-0472">Membrane</keyword>
<protein>
    <recommendedName>
        <fullName evidence="4">Transmembrane protein 177</fullName>
    </recommendedName>
</protein>
<name>A0A8J9Y0H5_9NEOP</name>
<dbReference type="OrthoDB" id="110174at2759"/>
<feature type="transmembrane region" description="Helical" evidence="1">
    <location>
        <begin position="18"/>
        <end position="36"/>
    </location>
</feature>
<dbReference type="GO" id="GO:0016020">
    <property type="term" value="C:membrane"/>
    <property type="evidence" value="ECO:0007669"/>
    <property type="project" value="TreeGrafter"/>
</dbReference>
<dbReference type="Proteomes" id="UP000838878">
    <property type="component" value="Chromosome 1"/>
</dbReference>
<proteinExistence type="predicted"/>
<feature type="non-terminal residue" evidence="2">
    <location>
        <position position="323"/>
    </location>
</feature>
<dbReference type="PANTHER" id="PTHR21824">
    <property type="entry name" value="TRANSMEMBRANE PROTEIN 177"/>
    <property type="match status" value="1"/>
</dbReference>
<feature type="transmembrane region" description="Helical" evidence="1">
    <location>
        <begin position="172"/>
        <end position="193"/>
    </location>
</feature>
<keyword evidence="1" id="KW-1133">Transmembrane helix</keyword>
<sequence length="323" mass="37500">MTSRKPISWFLTDQGRKFSFFVVTSTGIALTAAKFTPHTLLISKYKDFVHHYSDGKPVDLPTDLQKKCEKCLDLLQIKDVQRKLIQPFSVFGFDLFHAGSTSSKFGVLIGIPINFTYYSLDDVDKQKIQINQQNLDLASEVGRKLGESLILPEKAKEFAICREILMTQNNKVMFESTYPFITLFFAYSLSQYLNRRLNLYVAPQALRGILYSIIGFFSIGSYFLFKDMTEVHYETQVDKKLCELGPEYIEGGIIFYEKLLQRNQALRELMGNEGQKKYTKLGNENYSLRQPHIALIHRKQFFEYKLKEIKELDHDEPLMEEKA</sequence>
<keyword evidence="1" id="KW-0812">Transmembrane</keyword>
<evidence type="ECO:0000313" key="3">
    <source>
        <dbReference type="Proteomes" id="UP000838878"/>
    </source>
</evidence>
<reference evidence="2" key="1">
    <citation type="submission" date="2021-12" db="EMBL/GenBank/DDBJ databases">
        <authorList>
            <person name="Martin H S."/>
        </authorList>
    </citation>
    <scope>NUCLEOTIDE SEQUENCE</scope>
</reference>
<accession>A0A8J9Y0H5</accession>
<evidence type="ECO:0000313" key="2">
    <source>
        <dbReference type="EMBL" id="CAH0714399.1"/>
    </source>
</evidence>
<dbReference type="EMBL" id="OV170221">
    <property type="protein sequence ID" value="CAH0714399.1"/>
    <property type="molecule type" value="Genomic_DNA"/>
</dbReference>
<dbReference type="AlphaFoldDB" id="A0A8J9Y0H5"/>
<dbReference type="PANTHER" id="PTHR21824:SF4">
    <property type="entry name" value="TRANSMEMBRANE PROTEIN 177"/>
    <property type="match status" value="1"/>
</dbReference>
<organism evidence="2 3">
    <name type="scientific">Brenthis ino</name>
    <name type="common">lesser marbled fritillary</name>
    <dbReference type="NCBI Taxonomy" id="405034"/>
    <lineage>
        <taxon>Eukaryota</taxon>
        <taxon>Metazoa</taxon>
        <taxon>Ecdysozoa</taxon>
        <taxon>Arthropoda</taxon>
        <taxon>Hexapoda</taxon>
        <taxon>Insecta</taxon>
        <taxon>Pterygota</taxon>
        <taxon>Neoptera</taxon>
        <taxon>Endopterygota</taxon>
        <taxon>Lepidoptera</taxon>
        <taxon>Glossata</taxon>
        <taxon>Ditrysia</taxon>
        <taxon>Papilionoidea</taxon>
        <taxon>Nymphalidae</taxon>
        <taxon>Heliconiinae</taxon>
        <taxon>Argynnini</taxon>
        <taxon>Brenthis</taxon>
    </lineage>
</organism>
<gene>
    <name evidence="2" type="ORF">BINO364_LOCUS1454</name>
</gene>
<dbReference type="InterPro" id="IPR026620">
    <property type="entry name" value="TMEM177"/>
</dbReference>
<evidence type="ECO:0000256" key="1">
    <source>
        <dbReference type="SAM" id="Phobius"/>
    </source>
</evidence>
<keyword evidence="3" id="KW-1185">Reference proteome</keyword>
<evidence type="ECO:0008006" key="4">
    <source>
        <dbReference type="Google" id="ProtNLM"/>
    </source>
</evidence>